<dbReference type="SUPFAM" id="SSF50978">
    <property type="entry name" value="WD40 repeat-like"/>
    <property type="match status" value="1"/>
</dbReference>
<dbReference type="Gene3D" id="2.130.10.10">
    <property type="entry name" value="YVTN repeat-like/Quinoprotein amine dehydrogenase"/>
    <property type="match status" value="2"/>
</dbReference>
<organism evidence="7">
    <name type="scientific">Pelagomonas calceolata</name>
    <dbReference type="NCBI Taxonomy" id="35677"/>
    <lineage>
        <taxon>Eukaryota</taxon>
        <taxon>Sar</taxon>
        <taxon>Stramenopiles</taxon>
        <taxon>Ochrophyta</taxon>
        <taxon>Pelagophyceae</taxon>
        <taxon>Pelagomonadales</taxon>
        <taxon>Pelagomonadaceae</taxon>
        <taxon>Pelagomonas</taxon>
    </lineage>
</organism>
<protein>
    <recommendedName>
        <fullName evidence="6">EF-hand domain-containing protein</fullName>
    </recommendedName>
</protein>
<dbReference type="InterPro" id="IPR036322">
    <property type="entry name" value="WD40_repeat_dom_sf"/>
</dbReference>
<dbReference type="PROSITE" id="PS00018">
    <property type="entry name" value="EF_HAND_1"/>
    <property type="match status" value="1"/>
</dbReference>
<gene>
    <name evidence="7" type="ORF">PCAL00307_LOCUS20301</name>
    <name evidence="8" type="ORF">PECAL_5P07700</name>
</gene>
<reference evidence="7" key="1">
    <citation type="submission" date="2021-01" db="EMBL/GenBank/DDBJ databases">
        <authorList>
            <person name="Corre E."/>
            <person name="Pelletier E."/>
            <person name="Niang G."/>
            <person name="Scheremetjew M."/>
            <person name="Finn R."/>
            <person name="Kale V."/>
            <person name="Holt S."/>
            <person name="Cochrane G."/>
            <person name="Meng A."/>
            <person name="Brown T."/>
            <person name="Cohen L."/>
        </authorList>
    </citation>
    <scope>NUCLEOTIDE SEQUENCE</scope>
    <source>
        <strain evidence="7">CCMP1756</strain>
    </source>
</reference>
<feature type="region of interest" description="Disordered" evidence="5">
    <location>
        <begin position="98"/>
        <end position="161"/>
    </location>
</feature>
<feature type="compositionally biased region" description="Basic and acidic residues" evidence="5">
    <location>
        <begin position="132"/>
        <end position="141"/>
    </location>
</feature>
<dbReference type="EMBL" id="HBIW01023559">
    <property type="protein sequence ID" value="CAE0704853.1"/>
    <property type="molecule type" value="Transcribed_RNA"/>
</dbReference>
<dbReference type="InterPro" id="IPR055439">
    <property type="entry name" value="Beta-prop_EML_1st"/>
</dbReference>
<dbReference type="OrthoDB" id="206783at2759"/>
<dbReference type="SUPFAM" id="SSF47473">
    <property type="entry name" value="EF-hand"/>
    <property type="match status" value="1"/>
</dbReference>
<evidence type="ECO:0000313" key="7">
    <source>
        <dbReference type="EMBL" id="CAE0704853.1"/>
    </source>
</evidence>
<evidence type="ECO:0000313" key="9">
    <source>
        <dbReference type="Proteomes" id="UP000789595"/>
    </source>
</evidence>
<dbReference type="GO" id="GO:0008017">
    <property type="term" value="F:microtubule binding"/>
    <property type="evidence" value="ECO:0007669"/>
    <property type="project" value="TreeGrafter"/>
</dbReference>
<reference evidence="8" key="2">
    <citation type="submission" date="2021-11" db="EMBL/GenBank/DDBJ databases">
        <authorList>
            <consortium name="Genoscope - CEA"/>
            <person name="William W."/>
        </authorList>
    </citation>
    <scope>NUCLEOTIDE SEQUENCE</scope>
</reference>
<dbReference type="Proteomes" id="UP000789595">
    <property type="component" value="Unassembled WGS sequence"/>
</dbReference>
<evidence type="ECO:0000256" key="1">
    <source>
        <dbReference type="ARBA" id="ARBA00022574"/>
    </source>
</evidence>
<dbReference type="InterPro" id="IPR011992">
    <property type="entry name" value="EF-hand-dom_pair"/>
</dbReference>
<dbReference type="PANTHER" id="PTHR13720:SF33">
    <property type="entry name" value="HELP DOMAIN-CONTAINING PROTEIN"/>
    <property type="match status" value="1"/>
</dbReference>
<dbReference type="PANTHER" id="PTHR13720">
    <property type="entry name" value="WD-40 REPEAT PROTEIN"/>
    <property type="match status" value="1"/>
</dbReference>
<dbReference type="InterPro" id="IPR001680">
    <property type="entry name" value="WD40_rpt"/>
</dbReference>
<evidence type="ECO:0000256" key="5">
    <source>
        <dbReference type="SAM" id="MobiDB-lite"/>
    </source>
</evidence>
<dbReference type="Pfam" id="PF23409">
    <property type="entry name" value="Beta-prop_EML"/>
    <property type="match status" value="1"/>
</dbReference>
<dbReference type="EMBL" id="CAKKNE010000005">
    <property type="protein sequence ID" value="CAH0376205.1"/>
    <property type="molecule type" value="Genomic_DNA"/>
</dbReference>
<dbReference type="PROSITE" id="PS50082">
    <property type="entry name" value="WD_REPEATS_2"/>
    <property type="match status" value="2"/>
</dbReference>
<dbReference type="SUPFAM" id="SSF82171">
    <property type="entry name" value="DPP6 N-terminal domain-like"/>
    <property type="match status" value="1"/>
</dbReference>
<dbReference type="InterPro" id="IPR018247">
    <property type="entry name" value="EF_Hand_1_Ca_BS"/>
</dbReference>
<evidence type="ECO:0000313" key="8">
    <source>
        <dbReference type="EMBL" id="CAH0376205.1"/>
    </source>
</evidence>
<feature type="domain" description="EF-hand" evidence="6">
    <location>
        <begin position="65"/>
        <end position="100"/>
    </location>
</feature>
<sequence>MAAYFGRVEERRLAELGNQLIHKLEGRGGPLAVTIGRFLRNHADGQDELKNERLVKALQGQLPGVPDKELEALADRFDNDGSGSVSIKEMQGALNALSRGEALPEARTDPTPQIIVDSTEDEEDWLGASRDQVTEMRRSRDLVSSPKSPLYSPGTRAPPGPEGFDARLDNFLAKLSGRVAALATEAHARLPPQQRLPARAEALLRALGQRKLREAMEQHRQSDQHKLTPTQLYDALAVFRTPGQDLLHDRDARRLWDLCNGGDPEVFLKLFREHERAGQEGRSLKQGKKKSKWQATQGGGAGPSLPRGKAKQRNLADAKTYPHAGDINEAAACAEALRLRYKTSRTLVQPPIGWRKPELTRAVKKSAQPPKKGLELDRCFGFTADAPGPNLCLCKPRGKPSIVYLSAACAVVQDLGSEKTQKVFRGHTDDATCVCTDKTGTLGATGQCASTDMSPYVCVWDVSTCHELRRFGGDGSISRMACAIAFFDDASHVAVVGGDDRHTLRVYELNPPAHKTGDDAVIVAPCKAGVEPPAVTGLYAAPHDSAHRFGNDHVIVSVGKGHLAFWMIDLPRGDGKYEFSKRLPTYRPHKAPAATHCVAFVPLDDAVCTGVSDGRVFVWRDFKIAHAFQAHQEAKPCRALVHARGHLFTGGGDGLVKRWRLDKGRYEMCNEFRPVSPHDVGKRSGAMRDVENAFPTSSTAANIGSNGLVRKPPVRKQHKQHEMLSGFESQRASGFTGVVDLLLHPQDDNHVVVGTGFAQVLVVDLPDGRGKKPKSELHVAGHHNSVQGIAMHNKEPIFATVGLDCLLILWDATKPIPLQVKTLREGATAVAIRGPRKHLHHHHHSHAPLEEHVAVGYNDGEVEIFAFPSLEKRCSPGKRCDDEAISCAKYSPSGRVLAIGSHDNAIYLMDASANYRVKKKLHGHSSYVKNIDWSFDSDLLQTSCGAYEIMYWSVAEGKRYRGAQDSVESDTRWQDWSLTLGFPVMGINADGSDGTDVNAVCRSRDEGLVIVADDSGHVRLFNAPVACRFAAHRAYLGHSSHCLGVGFLASQTMAASCGGRDAAVLLWKVIDGGDEEVDGEYIERPPAARPAWHEGCDITSTTDILRRARPLA</sequence>
<dbReference type="InterPro" id="IPR055442">
    <property type="entry name" value="Beta-prop_EML-like_2nd"/>
</dbReference>
<dbReference type="InterPro" id="IPR050630">
    <property type="entry name" value="WD_repeat_EMAP"/>
</dbReference>
<name>A0A7S4ED07_9STRA</name>
<keyword evidence="3" id="KW-0106">Calcium</keyword>
<dbReference type="AlphaFoldDB" id="A0A7S4ED07"/>
<dbReference type="SMART" id="SM00320">
    <property type="entry name" value="WD40"/>
    <property type="match status" value="9"/>
</dbReference>
<feature type="repeat" description="WD" evidence="4">
    <location>
        <begin position="921"/>
        <end position="962"/>
    </location>
</feature>
<evidence type="ECO:0000259" key="6">
    <source>
        <dbReference type="PROSITE" id="PS50222"/>
    </source>
</evidence>
<dbReference type="Pfam" id="PF23414">
    <property type="entry name" value="Beta-prop_EML_2"/>
    <property type="match status" value="1"/>
</dbReference>
<evidence type="ECO:0000256" key="2">
    <source>
        <dbReference type="ARBA" id="ARBA00022737"/>
    </source>
</evidence>
<dbReference type="PROSITE" id="PS50222">
    <property type="entry name" value="EF_HAND_2"/>
    <property type="match status" value="1"/>
</dbReference>
<accession>A0A7S4ED07</accession>
<proteinExistence type="predicted"/>
<evidence type="ECO:0000256" key="3">
    <source>
        <dbReference type="ARBA" id="ARBA00022837"/>
    </source>
</evidence>
<dbReference type="GO" id="GO:0005509">
    <property type="term" value="F:calcium ion binding"/>
    <property type="evidence" value="ECO:0007669"/>
    <property type="project" value="InterPro"/>
</dbReference>
<feature type="region of interest" description="Disordered" evidence="5">
    <location>
        <begin position="277"/>
        <end position="315"/>
    </location>
</feature>
<evidence type="ECO:0000256" key="4">
    <source>
        <dbReference type="PROSITE-ProRule" id="PRU00221"/>
    </source>
</evidence>
<dbReference type="InterPro" id="IPR015943">
    <property type="entry name" value="WD40/YVTN_repeat-like_dom_sf"/>
</dbReference>
<keyword evidence="1 4" id="KW-0853">WD repeat</keyword>
<feature type="repeat" description="WD" evidence="4">
    <location>
        <begin position="779"/>
        <end position="811"/>
    </location>
</feature>
<dbReference type="InterPro" id="IPR002048">
    <property type="entry name" value="EF_hand_dom"/>
</dbReference>
<keyword evidence="9" id="KW-1185">Reference proteome</keyword>
<keyword evidence="2" id="KW-0677">Repeat</keyword>